<name>A0A1D2M4I6_ORCCI</name>
<dbReference type="GO" id="GO:0070382">
    <property type="term" value="C:exocytic vesicle"/>
    <property type="evidence" value="ECO:0007669"/>
    <property type="project" value="TreeGrafter"/>
</dbReference>
<dbReference type="EMBL" id="LJIJ01004636">
    <property type="protein sequence ID" value="ODM87822.1"/>
    <property type="molecule type" value="Genomic_DNA"/>
</dbReference>
<dbReference type="GO" id="GO:0001786">
    <property type="term" value="F:phosphatidylserine binding"/>
    <property type="evidence" value="ECO:0007669"/>
    <property type="project" value="TreeGrafter"/>
</dbReference>
<dbReference type="GO" id="GO:0000149">
    <property type="term" value="F:SNARE binding"/>
    <property type="evidence" value="ECO:0007669"/>
    <property type="project" value="TreeGrafter"/>
</dbReference>
<gene>
    <name evidence="1" type="ORF">Ocin01_18860</name>
</gene>
<evidence type="ECO:0000313" key="2">
    <source>
        <dbReference type="Proteomes" id="UP000094527"/>
    </source>
</evidence>
<dbReference type="GO" id="GO:0030276">
    <property type="term" value="F:clathrin binding"/>
    <property type="evidence" value="ECO:0007669"/>
    <property type="project" value="TreeGrafter"/>
</dbReference>
<dbReference type="InterPro" id="IPR035892">
    <property type="entry name" value="C2_domain_sf"/>
</dbReference>
<dbReference type="Gene3D" id="2.60.40.150">
    <property type="entry name" value="C2 domain"/>
    <property type="match status" value="1"/>
</dbReference>
<sequence length="134" mass="15211">MEMSRESASGLYCKISLTQHTKVIKTKKTEVAHNHHHHQKSNPTPPQVCEVLMFIGCRASFNESFNFKLGAELLDTASVSIQLTYAQPGYNKDQQAGRIVLGSFMFARGKGLDHWTEMVSKQKEQIQYWHAVSE</sequence>
<dbReference type="STRING" id="48709.A0A1D2M4I6"/>
<dbReference type="GO" id="GO:0017156">
    <property type="term" value="P:calcium-ion regulated exocytosis"/>
    <property type="evidence" value="ECO:0007669"/>
    <property type="project" value="TreeGrafter"/>
</dbReference>
<protein>
    <submittedName>
        <fullName evidence="1">Synaptotagmin-15</fullName>
    </submittedName>
</protein>
<organism evidence="1 2">
    <name type="scientific">Orchesella cincta</name>
    <name type="common">Springtail</name>
    <name type="synonym">Podura cincta</name>
    <dbReference type="NCBI Taxonomy" id="48709"/>
    <lineage>
        <taxon>Eukaryota</taxon>
        <taxon>Metazoa</taxon>
        <taxon>Ecdysozoa</taxon>
        <taxon>Arthropoda</taxon>
        <taxon>Hexapoda</taxon>
        <taxon>Collembola</taxon>
        <taxon>Entomobryomorpha</taxon>
        <taxon>Entomobryoidea</taxon>
        <taxon>Orchesellidae</taxon>
        <taxon>Orchesellinae</taxon>
        <taxon>Orchesella</taxon>
    </lineage>
</organism>
<dbReference type="GO" id="GO:0005886">
    <property type="term" value="C:plasma membrane"/>
    <property type="evidence" value="ECO:0007669"/>
    <property type="project" value="TreeGrafter"/>
</dbReference>
<dbReference type="SUPFAM" id="SSF49562">
    <property type="entry name" value="C2 domain (Calcium/lipid-binding domain, CaLB)"/>
    <property type="match status" value="1"/>
</dbReference>
<accession>A0A1D2M4I6</accession>
<dbReference type="PANTHER" id="PTHR10024:SF234">
    <property type="entry name" value="SYNAPTOTAGMIN-15-RELATED"/>
    <property type="match status" value="1"/>
</dbReference>
<evidence type="ECO:0000313" key="1">
    <source>
        <dbReference type="EMBL" id="ODM87822.1"/>
    </source>
</evidence>
<dbReference type="AlphaFoldDB" id="A0A1D2M4I6"/>
<dbReference type="Proteomes" id="UP000094527">
    <property type="component" value="Unassembled WGS sequence"/>
</dbReference>
<dbReference type="OrthoDB" id="10259057at2759"/>
<dbReference type="GO" id="GO:0005544">
    <property type="term" value="F:calcium-dependent phospholipid binding"/>
    <property type="evidence" value="ECO:0007669"/>
    <property type="project" value="TreeGrafter"/>
</dbReference>
<comment type="caution">
    <text evidence="1">The sequence shown here is derived from an EMBL/GenBank/DDBJ whole genome shotgun (WGS) entry which is preliminary data.</text>
</comment>
<dbReference type="PANTHER" id="PTHR10024">
    <property type="entry name" value="SYNAPTOTAGMIN"/>
    <property type="match status" value="1"/>
</dbReference>
<proteinExistence type="predicted"/>
<keyword evidence="2" id="KW-1185">Reference proteome</keyword>
<dbReference type="GO" id="GO:0005509">
    <property type="term" value="F:calcium ion binding"/>
    <property type="evidence" value="ECO:0007669"/>
    <property type="project" value="TreeGrafter"/>
</dbReference>
<reference evidence="1 2" key="1">
    <citation type="journal article" date="2016" name="Genome Biol. Evol.">
        <title>Gene Family Evolution Reflects Adaptation to Soil Environmental Stressors in the Genome of the Collembolan Orchesella cincta.</title>
        <authorList>
            <person name="Faddeeva-Vakhrusheva A."/>
            <person name="Derks M.F."/>
            <person name="Anvar S.Y."/>
            <person name="Agamennone V."/>
            <person name="Suring W."/>
            <person name="Smit S."/>
            <person name="van Straalen N.M."/>
            <person name="Roelofs D."/>
        </authorList>
    </citation>
    <scope>NUCLEOTIDE SEQUENCE [LARGE SCALE GENOMIC DNA]</scope>
    <source>
        <tissue evidence="1">Mixed pool</tissue>
    </source>
</reference>
<dbReference type="OMA" id="THWNSAF"/>